<comment type="caution">
    <text evidence="1">The sequence shown here is derived from an EMBL/GenBank/DDBJ whole genome shotgun (WGS) entry which is preliminary data.</text>
</comment>
<dbReference type="AlphaFoldDB" id="A0AAW6BFG3"/>
<accession>A0AAW6BFG3</accession>
<sequence>MDEIIESYIEKGLYLSAAVKLGRFLGVYGQFQVAIFLPITHWKNNKNQ</sequence>
<dbReference type="EMBL" id="JAQMFO010000002">
    <property type="protein sequence ID" value="MDB6370687.1"/>
    <property type="molecule type" value="Genomic_DNA"/>
</dbReference>
<organism evidence="1 2">
    <name type="scientific">Photorhabdus bodei</name>
    <dbReference type="NCBI Taxonomy" id="2029681"/>
    <lineage>
        <taxon>Bacteria</taxon>
        <taxon>Pseudomonadati</taxon>
        <taxon>Pseudomonadota</taxon>
        <taxon>Gammaproteobacteria</taxon>
        <taxon>Enterobacterales</taxon>
        <taxon>Morganellaceae</taxon>
        <taxon>Photorhabdus</taxon>
    </lineage>
</organism>
<dbReference type="RefSeq" id="WP_262978062.1">
    <property type="nucleotide sequence ID" value="NZ_JAQMFO010000002.1"/>
</dbReference>
<proteinExistence type="predicted"/>
<protein>
    <submittedName>
        <fullName evidence="1">Uncharacterized protein</fullName>
    </submittedName>
</protein>
<name>A0AAW6BFG3_9GAMM</name>
<dbReference type="Proteomes" id="UP001212996">
    <property type="component" value="Unassembled WGS sequence"/>
</dbReference>
<evidence type="ECO:0000313" key="2">
    <source>
        <dbReference type="Proteomes" id="UP001212996"/>
    </source>
</evidence>
<reference evidence="1" key="1">
    <citation type="submission" date="2023-01" db="EMBL/GenBank/DDBJ databases">
        <title>Genome sequencing of Photorhabdus bodei 09-20.</title>
        <authorList>
            <person name="Kalindamar S."/>
            <person name="Kumru S."/>
        </authorList>
    </citation>
    <scope>NUCLEOTIDE SEQUENCE</scope>
    <source>
        <strain evidence="1">09-20</strain>
    </source>
</reference>
<gene>
    <name evidence="1" type="ORF">PH362_01600</name>
</gene>
<evidence type="ECO:0000313" key="1">
    <source>
        <dbReference type="EMBL" id="MDB6370687.1"/>
    </source>
</evidence>